<dbReference type="AlphaFoldDB" id="A0A0A9E7F3"/>
<sequence>MSCEWWICGTSLRNSCQWYRHWRCASSTGRSASMISE</sequence>
<reference evidence="1" key="2">
    <citation type="journal article" date="2015" name="Data Brief">
        <title>Shoot transcriptome of the giant reed, Arundo donax.</title>
        <authorList>
            <person name="Barrero R.A."/>
            <person name="Guerrero F.D."/>
            <person name="Moolhuijzen P."/>
            <person name="Goolsby J.A."/>
            <person name="Tidwell J."/>
            <person name="Bellgard S.E."/>
            <person name="Bellgard M.I."/>
        </authorList>
    </citation>
    <scope>NUCLEOTIDE SEQUENCE</scope>
    <source>
        <tissue evidence="1">Shoot tissue taken approximately 20 cm above the soil surface</tissue>
    </source>
</reference>
<accession>A0A0A9E7F3</accession>
<organism evidence="1">
    <name type="scientific">Arundo donax</name>
    <name type="common">Giant reed</name>
    <name type="synonym">Donax arundinaceus</name>
    <dbReference type="NCBI Taxonomy" id="35708"/>
    <lineage>
        <taxon>Eukaryota</taxon>
        <taxon>Viridiplantae</taxon>
        <taxon>Streptophyta</taxon>
        <taxon>Embryophyta</taxon>
        <taxon>Tracheophyta</taxon>
        <taxon>Spermatophyta</taxon>
        <taxon>Magnoliopsida</taxon>
        <taxon>Liliopsida</taxon>
        <taxon>Poales</taxon>
        <taxon>Poaceae</taxon>
        <taxon>PACMAD clade</taxon>
        <taxon>Arundinoideae</taxon>
        <taxon>Arundineae</taxon>
        <taxon>Arundo</taxon>
    </lineage>
</organism>
<name>A0A0A9E7F3_ARUDO</name>
<dbReference type="EMBL" id="GBRH01201899">
    <property type="protein sequence ID" value="JAD95996.1"/>
    <property type="molecule type" value="Transcribed_RNA"/>
</dbReference>
<reference evidence="1" key="1">
    <citation type="submission" date="2014-09" db="EMBL/GenBank/DDBJ databases">
        <authorList>
            <person name="Magalhaes I.L.F."/>
            <person name="Oliveira U."/>
            <person name="Santos F.R."/>
            <person name="Vidigal T.H.D.A."/>
            <person name="Brescovit A.D."/>
            <person name="Santos A.J."/>
        </authorList>
    </citation>
    <scope>NUCLEOTIDE SEQUENCE</scope>
    <source>
        <tissue evidence="1">Shoot tissue taken approximately 20 cm above the soil surface</tissue>
    </source>
</reference>
<evidence type="ECO:0000313" key="1">
    <source>
        <dbReference type="EMBL" id="JAD95996.1"/>
    </source>
</evidence>
<protein>
    <submittedName>
        <fullName evidence="1">Uncharacterized protein</fullName>
    </submittedName>
</protein>
<proteinExistence type="predicted"/>